<evidence type="ECO:0000256" key="2">
    <source>
        <dbReference type="ARBA" id="ARBA00023125"/>
    </source>
</evidence>
<evidence type="ECO:0000259" key="4">
    <source>
        <dbReference type="PROSITE" id="PS50995"/>
    </source>
</evidence>
<reference evidence="5 6" key="1">
    <citation type="submission" date="2019-03" db="EMBL/GenBank/DDBJ databases">
        <title>Algoriphagus sp. nov, a new strain isolated from root system soil of mangrove plant Kandelia.</title>
        <authorList>
            <person name="Yin Q."/>
            <person name="Wang K."/>
            <person name="Song Z."/>
        </authorList>
    </citation>
    <scope>NUCLEOTIDE SEQUENCE [LARGE SCALE GENOMIC DNA]</scope>
    <source>
        <strain evidence="5 6">XY-J91</strain>
    </source>
</reference>
<dbReference type="Pfam" id="PF01047">
    <property type="entry name" value="MarR"/>
    <property type="match status" value="1"/>
</dbReference>
<dbReference type="PANTHER" id="PTHR42756">
    <property type="entry name" value="TRANSCRIPTIONAL REGULATOR, MARR"/>
    <property type="match status" value="1"/>
</dbReference>
<dbReference type="EMBL" id="SPSB01000002">
    <property type="protein sequence ID" value="TFV95652.1"/>
    <property type="molecule type" value="Genomic_DNA"/>
</dbReference>
<dbReference type="PROSITE" id="PS50995">
    <property type="entry name" value="HTH_MARR_2"/>
    <property type="match status" value="1"/>
</dbReference>
<dbReference type="InterPro" id="IPR000835">
    <property type="entry name" value="HTH_MarR-typ"/>
</dbReference>
<dbReference type="OrthoDB" id="961069at2"/>
<keyword evidence="3" id="KW-0804">Transcription</keyword>
<sequence length="183" mass="21510">MDYTLLKELIRYVEEYQKKYSSDKIEEFTIWLNNELFNGKNRVAEATHDELLIAFKLMHLNKELRKKTKSVLSESKISSIDEYSFLLHLSHQDSFRKMELVELHNLEAPTGIEIIKRLLKNGLIEEFPDEEDKRAKRIKIRKKGVEELNGLKPKMDSVFSKFSEPLSLNEKIQISGILNKLID</sequence>
<evidence type="ECO:0000313" key="6">
    <source>
        <dbReference type="Proteomes" id="UP000297647"/>
    </source>
</evidence>
<feature type="domain" description="HTH marR-type" evidence="4">
    <location>
        <begin position="50"/>
        <end position="183"/>
    </location>
</feature>
<dbReference type="Proteomes" id="UP000297647">
    <property type="component" value="Unassembled WGS sequence"/>
</dbReference>
<dbReference type="InterPro" id="IPR036390">
    <property type="entry name" value="WH_DNA-bd_sf"/>
</dbReference>
<evidence type="ECO:0000256" key="3">
    <source>
        <dbReference type="ARBA" id="ARBA00023163"/>
    </source>
</evidence>
<proteinExistence type="predicted"/>
<gene>
    <name evidence="5" type="ORF">E4S40_05370</name>
</gene>
<keyword evidence="1" id="KW-0805">Transcription regulation</keyword>
<dbReference type="RefSeq" id="WP_135071949.1">
    <property type="nucleotide sequence ID" value="NZ_SPSB01000002.1"/>
</dbReference>
<evidence type="ECO:0000256" key="1">
    <source>
        <dbReference type="ARBA" id="ARBA00023015"/>
    </source>
</evidence>
<organism evidence="5 6">
    <name type="scientific">Algoriphagus kandeliae</name>
    <dbReference type="NCBI Taxonomy" id="2562278"/>
    <lineage>
        <taxon>Bacteria</taxon>
        <taxon>Pseudomonadati</taxon>
        <taxon>Bacteroidota</taxon>
        <taxon>Cytophagia</taxon>
        <taxon>Cytophagales</taxon>
        <taxon>Cyclobacteriaceae</taxon>
        <taxon>Algoriphagus</taxon>
    </lineage>
</organism>
<dbReference type="SMART" id="SM00347">
    <property type="entry name" value="HTH_MARR"/>
    <property type="match status" value="1"/>
</dbReference>
<comment type="caution">
    <text evidence="5">The sequence shown here is derived from an EMBL/GenBank/DDBJ whole genome shotgun (WGS) entry which is preliminary data.</text>
</comment>
<dbReference type="GO" id="GO:0003700">
    <property type="term" value="F:DNA-binding transcription factor activity"/>
    <property type="evidence" value="ECO:0007669"/>
    <property type="project" value="InterPro"/>
</dbReference>
<keyword evidence="2" id="KW-0238">DNA-binding</keyword>
<evidence type="ECO:0000313" key="5">
    <source>
        <dbReference type="EMBL" id="TFV95652.1"/>
    </source>
</evidence>
<dbReference type="SUPFAM" id="SSF46785">
    <property type="entry name" value="Winged helix' DNA-binding domain"/>
    <property type="match status" value="1"/>
</dbReference>
<protein>
    <submittedName>
        <fullName evidence="5">MarR family transcriptional regulator</fullName>
    </submittedName>
</protein>
<dbReference type="Gene3D" id="1.10.10.10">
    <property type="entry name" value="Winged helix-like DNA-binding domain superfamily/Winged helix DNA-binding domain"/>
    <property type="match status" value="1"/>
</dbReference>
<accession>A0A4Y9QVX7</accession>
<dbReference type="AlphaFoldDB" id="A0A4Y9QVX7"/>
<name>A0A4Y9QVX7_9BACT</name>
<dbReference type="PANTHER" id="PTHR42756:SF1">
    <property type="entry name" value="TRANSCRIPTIONAL REPRESSOR OF EMRAB OPERON"/>
    <property type="match status" value="1"/>
</dbReference>
<dbReference type="GO" id="GO:0003677">
    <property type="term" value="F:DNA binding"/>
    <property type="evidence" value="ECO:0007669"/>
    <property type="project" value="UniProtKB-KW"/>
</dbReference>
<keyword evidence="6" id="KW-1185">Reference proteome</keyword>
<dbReference type="InterPro" id="IPR036388">
    <property type="entry name" value="WH-like_DNA-bd_sf"/>
</dbReference>